<evidence type="ECO:0000259" key="3">
    <source>
        <dbReference type="PROSITE" id="PS51371"/>
    </source>
</evidence>
<dbReference type="InterPro" id="IPR058581">
    <property type="entry name" value="TM_HPP"/>
</dbReference>
<dbReference type="InterPro" id="IPR000644">
    <property type="entry name" value="CBS_dom"/>
</dbReference>
<proteinExistence type="predicted"/>
<keyword evidence="2" id="KW-0472">Membrane</keyword>
<dbReference type="SUPFAM" id="SSF54631">
    <property type="entry name" value="CBS-domain pair"/>
    <property type="match status" value="1"/>
</dbReference>
<feature type="transmembrane region" description="Helical" evidence="2">
    <location>
        <begin position="198"/>
        <end position="215"/>
    </location>
</feature>
<name>A0A261UCI3_9BORD</name>
<keyword evidence="1" id="KW-0129">CBS domain</keyword>
<feature type="transmembrane region" description="Helical" evidence="2">
    <location>
        <begin position="149"/>
        <end position="167"/>
    </location>
</feature>
<reference evidence="4 5" key="1">
    <citation type="submission" date="2017-05" db="EMBL/GenBank/DDBJ databases">
        <title>Complete and WGS of Bordetella genogroups.</title>
        <authorList>
            <person name="Spilker T."/>
            <person name="LiPuma J."/>
        </authorList>
    </citation>
    <scope>NUCLEOTIDE SEQUENCE [LARGE SCALE GENOMIC DNA]</scope>
    <source>
        <strain evidence="4 5">AU9919</strain>
    </source>
</reference>
<dbReference type="AlphaFoldDB" id="A0A261UCI3"/>
<evidence type="ECO:0000313" key="4">
    <source>
        <dbReference type="EMBL" id="OZI59102.1"/>
    </source>
</evidence>
<keyword evidence="5" id="KW-1185">Reference proteome</keyword>
<evidence type="ECO:0000313" key="5">
    <source>
        <dbReference type="Proteomes" id="UP000216885"/>
    </source>
</evidence>
<dbReference type="InterPro" id="IPR046342">
    <property type="entry name" value="CBS_dom_sf"/>
</dbReference>
<dbReference type="Pfam" id="PF04982">
    <property type="entry name" value="TM_HPP"/>
    <property type="match status" value="1"/>
</dbReference>
<evidence type="ECO:0000256" key="1">
    <source>
        <dbReference type="PROSITE-ProRule" id="PRU00703"/>
    </source>
</evidence>
<dbReference type="EMBL" id="NEVQ01000008">
    <property type="protein sequence ID" value="OZI59102.1"/>
    <property type="molecule type" value="Genomic_DNA"/>
</dbReference>
<dbReference type="SMART" id="SM00116">
    <property type="entry name" value="CBS"/>
    <property type="match status" value="2"/>
</dbReference>
<protein>
    <recommendedName>
        <fullName evidence="3">CBS domain-containing protein</fullName>
    </recommendedName>
</protein>
<dbReference type="PANTHER" id="PTHR33741:SF5">
    <property type="entry name" value="TRANSMEMBRANE PROTEIN DDB_G0269096-RELATED"/>
    <property type="match status" value="1"/>
</dbReference>
<keyword evidence="2" id="KW-1133">Transmembrane helix</keyword>
<dbReference type="PROSITE" id="PS51371">
    <property type="entry name" value="CBS"/>
    <property type="match status" value="2"/>
</dbReference>
<comment type="caution">
    <text evidence="4">The sequence shown here is derived from an EMBL/GenBank/DDBJ whole genome shotgun (WGS) entry which is preliminary data.</text>
</comment>
<feature type="transmembrane region" description="Helical" evidence="2">
    <location>
        <begin position="71"/>
        <end position="91"/>
    </location>
</feature>
<dbReference type="Pfam" id="PF00571">
    <property type="entry name" value="CBS"/>
    <property type="match status" value="2"/>
</dbReference>
<sequence length="438" mass="46939">MAQHRPCHARPVRIPSKNRVVRAKASLAAGARERSFSCLLPAVMVAIKTSLYSWLMRFWPQPLHVHGRERIRACVGALLGLTVTGVVSSAFGHSGSHFMLIAPMGASAVLLFAVPSSPLAQPWSVIGGNLVASLVGVTAARWLPDPLMAASIAVSVSIALMFVLRCVHPPSGAVALTAVLGDSAVHSAGYAFVLEPVMLNSCVILICALFYHGITRHHYPHVLSRKDDEAAVEDEWAGFMRQDIEQILDERDELLSVDSEDIYQVLREAVSRAHERRTKSVRCSDVMVPAAATLRPATTMRQAWKVLKRLDVPGLPVADGAGRYQGMVTLVDLLLRARSSGRGGWALWPGAAGLGTPLRDVLSTDAPTVTPQTLLSVAAPKVLNSPAHCVPVIDGLGMLRGVVTPAQLVHDSYLDNLGLPLNSPSTESSVIRPTHIAI</sequence>
<dbReference type="InterPro" id="IPR007065">
    <property type="entry name" value="HPP"/>
</dbReference>
<feature type="domain" description="CBS" evidence="3">
    <location>
        <begin position="362"/>
        <end position="421"/>
    </location>
</feature>
<evidence type="ECO:0000256" key="2">
    <source>
        <dbReference type="SAM" id="Phobius"/>
    </source>
</evidence>
<gene>
    <name evidence="4" type="ORF">CAL20_05580</name>
</gene>
<keyword evidence="2" id="KW-0812">Transmembrane</keyword>
<feature type="transmembrane region" description="Helical" evidence="2">
    <location>
        <begin position="126"/>
        <end position="143"/>
    </location>
</feature>
<dbReference type="Proteomes" id="UP000216885">
    <property type="component" value="Unassembled WGS sequence"/>
</dbReference>
<accession>A0A261UCI3</accession>
<dbReference type="Gene3D" id="3.10.580.10">
    <property type="entry name" value="CBS-domain"/>
    <property type="match status" value="2"/>
</dbReference>
<organism evidence="4 5">
    <name type="scientific">Bordetella genomosp. 4</name>
    <dbReference type="NCBI Taxonomy" id="463044"/>
    <lineage>
        <taxon>Bacteria</taxon>
        <taxon>Pseudomonadati</taxon>
        <taxon>Pseudomonadota</taxon>
        <taxon>Betaproteobacteria</taxon>
        <taxon>Burkholderiales</taxon>
        <taxon>Alcaligenaceae</taxon>
        <taxon>Bordetella</taxon>
    </lineage>
</organism>
<feature type="domain" description="CBS" evidence="3">
    <location>
        <begin position="287"/>
        <end position="347"/>
    </location>
</feature>
<dbReference type="PANTHER" id="PTHR33741">
    <property type="entry name" value="TRANSMEMBRANE PROTEIN DDB_G0269096-RELATED"/>
    <property type="match status" value="1"/>
</dbReference>